<dbReference type="InterPro" id="IPR011055">
    <property type="entry name" value="Dup_hybrid_motif"/>
</dbReference>
<keyword evidence="4" id="KW-1185">Reference proteome</keyword>
<gene>
    <name evidence="3" type="ORF">C7455_102375</name>
</gene>
<dbReference type="Pfam" id="PF01551">
    <property type="entry name" value="Peptidase_M23"/>
    <property type="match status" value="1"/>
</dbReference>
<dbReference type="SUPFAM" id="SSF51261">
    <property type="entry name" value="Duplicated hybrid motif"/>
    <property type="match status" value="1"/>
</dbReference>
<comment type="caution">
    <text evidence="3">The sequence shown here is derived from an EMBL/GenBank/DDBJ whole genome shotgun (WGS) entry which is preliminary data.</text>
</comment>
<evidence type="ECO:0000313" key="4">
    <source>
        <dbReference type="Proteomes" id="UP000245708"/>
    </source>
</evidence>
<feature type="chain" id="PRO_5016356725" evidence="1">
    <location>
        <begin position="20"/>
        <end position="377"/>
    </location>
</feature>
<feature type="domain" description="M23ase beta-sheet core" evidence="2">
    <location>
        <begin position="260"/>
        <end position="367"/>
    </location>
</feature>
<reference evidence="3 4" key="1">
    <citation type="submission" date="2018-05" db="EMBL/GenBank/DDBJ databases">
        <title>Genomic Encyclopedia of Type Strains, Phase IV (KMG-IV): sequencing the most valuable type-strain genomes for metagenomic binning, comparative biology and taxonomic classification.</title>
        <authorList>
            <person name="Goeker M."/>
        </authorList>
    </citation>
    <scope>NUCLEOTIDE SEQUENCE [LARGE SCALE GENOMIC DNA]</scope>
    <source>
        <strain evidence="3 4">DSM 16097</strain>
    </source>
</reference>
<dbReference type="Proteomes" id="UP000245708">
    <property type="component" value="Unassembled WGS sequence"/>
</dbReference>
<dbReference type="InterPro" id="IPR016047">
    <property type="entry name" value="M23ase_b-sheet_dom"/>
</dbReference>
<evidence type="ECO:0000256" key="1">
    <source>
        <dbReference type="SAM" id="SignalP"/>
    </source>
</evidence>
<feature type="signal peptide" evidence="1">
    <location>
        <begin position="1"/>
        <end position="19"/>
    </location>
</feature>
<evidence type="ECO:0000259" key="2">
    <source>
        <dbReference type="Pfam" id="PF01551"/>
    </source>
</evidence>
<dbReference type="Gene3D" id="2.70.70.10">
    <property type="entry name" value="Glucose Permease (Domain IIA)"/>
    <property type="match status" value="1"/>
</dbReference>
<proteinExistence type="predicted"/>
<dbReference type="AlphaFoldDB" id="A0A316GLA3"/>
<name>A0A316GLA3_9RHOB</name>
<organism evidence="3 4">
    <name type="scientific">Roseicyclus mahoneyensis</name>
    <dbReference type="NCBI Taxonomy" id="164332"/>
    <lineage>
        <taxon>Bacteria</taxon>
        <taxon>Pseudomonadati</taxon>
        <taxon>Pseudomonadota</taxon>
        <taxon>Alphaproteobacteria</taxon>
        <taxon>Rhodobacterales</taxon>
        <taxon>Roseobacteraceae</taxon>
        <taxon>Roseicyclus</taxon>
    </lineage>
</organism>
<sequence length="377" mass="39839">MMLRAACVAVLLLATPARAELDAVATTEQAAEMLEQAAFALLEAEGARDRVEALTQTVRAYEEGLLALREGMRQAALREQTILAVFEAERDRLARLLGVLQSIEGAPAPLLLLHPEGPLGTARSGMILSDVTPAVAAEARALRGQLQELADIRALQTDALDRLSLALDRVQAARTQLSQAIADRRMLPENFVRDETAMLELLESVDSLDGLAAVLSQDTPATSFDLPDFAAARGSLSMPVLGTALRRFGEADAAGVTRPGLVHATRPRALVTAPWAASVRYAGPLLDYGNVIILEPEADYLLVLAGLGSLYVTPGTIVASGEALGLMPGDLETDSEELIVATTQGGGAGLTETLYIEMREGGVPVDPAAWFTAPGRD</sequence>
<protein>
    <submittedName>
        <fullName evidence="3">Septal ring factor EnvC (AmiA/AmiB activator)</fullName>
    </submittedName>
</protein>
<dbReference type="EMBL" id="QGGW01000002">
    <property type="protein sequence ID" value="PWK61683.1"/>
    <property type="molecule type" value="Genomic_DNA"/>
</dbReference>
<evidence type="ECO:0000313" key="3">
    <source>
        <dbReference type="EMBL" id="PWK61683.1"/>
    </source>
</evidence>
<accession>A0A316GLA3</accession>
<keyword evidence="1" id="KW-0732">Signal</keyword>